<dbReference type="InterPro" id="IPR012338">
    <property type="entry name" value="Beta-lactam/transpept-like"/>
</dbReference>
<dbReference type="PANTHER" id="PTHR46825:SF7">
    <property type="entry name" value="D-ALANYL-D-ALANINE CARBOXYPEPTIDASE"/>
    <property type="match status" value="1"/>
</dbReference>
<accession>A0A918TN91</accession>
<feature type="compositionally biased region" description="Low complexity" evidence="1">
    <location>
        <begin position="44"/>
        <end position="56"/>
    </location>
</feature>
<dbReference type="EMBL" id="BMVB01000010">
    <property type="protein sequence ID" value="GHC55240.1"/>
    <property type="molecule type" value="Genomic_DNA"/>
</dbReference>
<dbReference type="InterPro" id="IPR050491">
    <property type="entry name" value="AmpC-like"/>
</dbReference>
<dbReference type="Proteomes" id="UP000646244">
    <property type="component" value="Unassembled WGS sequence"/>
</dbReference>
<protein>
    <submittedName>
        <fullName evidence="4">Serine hydrolase</fullName>
    </submittedName>
</protein>
<dbReference type="PANTHER" id="PTHR46825">
    <property type="entry name" value="D-ALANYL-D-ALANINE-CARBOXYPEPTIDASE/ENDOPEPTIDASE AMPH"/>
    <property type="match status" value="1"/>
</dbReference>
<dbReference type="GO" id="GO:0016787">
    <property type="term" value="F:hydrolase activity"/>
    <property type="evidence" value="ECO:0007669"/>
    <property type="project" value="UniProtKB-KW"/>
</dbReference>
<dbReference type="RefSeq" id="WP_190110697.1">
    <property type="nucleotide sequence ID" value="NZ_BMVB01000010.1"/>
</dbReference>
<dbReference type="InterPro" id="IPR001466">
    <property type="entry name" value="Beta-lactam-related"/>
</dbReference>
<dbReference type="AlphaFoldDB" id="A0A918TN91"/>
<feature type="transmembrane region" description="Helical" evidence="2">
    <location>
        <begin position="12"/>
        <end position="34"/>
    </location>
</feature>
<evidence type="ECO:0000256" key="1">
    <source>
        <dbReference type="SAM" id="MobiDB-lite"/>
    </source>
</evidence>
<dbReference type="Gene3D" id="3.40.710.10">
    <property type="entry name" value="DD-peptidase/beta-lactamase superfamily"/>
    <property type="match status" value="1"/>
</dbReference>
<evidence type="ECO:0000259" key="3">
    <source>
        <dbReference type="Pfam" id="PF00144"/>
    </source>
</evidence>
<reference evidence="4" key="1">
    <citation type="journal article" date="2014" name="Int. J. Syst. Evol. Microbiol.">
        <title>Complete genome sequence of Corynebacterium casei LMG S-19264T (=DSM 44701T), isolated from a smear-ripened cheese.</title>
        <authorList>
            <consortium name="US DOE Joint Genome Institute (JGI-PGF)"/>
            <person name="Walter F."/>
            <person name="Albersmeier A."/>
            <person name="Kalinowski J."/>
            <person name="Ruckert C."/>
        </authorList>
    </citation>
    <scope>NUCLEOTIDE SEQUENCE</scope>
    <source>
        <strain evidence="4">JCM 4633</strain>
    </source>
</reference>
<dbReference type="SUPFAM" id="SSF56601">
    <property type="entry name" value="beta-lactamase/transpeptidase-like"/>
    <property type="match status" value="1"/>
</dbReference>
<feature type="domain" description="Beta-lactamase-related" evidence="3">
    <location>
        <begin position="72"/>
        <end position="392"/>
    </location>
</feature>
<feature type="region of interest" description="Disordered" evidence="1">
    <location>
        <begin position="31"/>
        <end position="64"/>
    </location>
</feature>
<comment type="caution">
    <text evidence="4">The sequence shown here is derived from an EMBL/GenBank/DDBJ whole genome shotgun (WGS) entry which is preliminary data.</text>
</comment>
<proteinExistence type="predicted"/>
<keyword evidence="2" id="KW-1133">Transmembrane helix</keyword>
<sequence length="419" mass="44268">MGVRGGGGRGAVVRAVVGLGVVAGLPAGALPAAAAQPQPPPRPAATAATAPAVRLASSGRPGSEVRERVQKALDAMVKAGAPGVLARVDDGTGSWTVTSGVADLRAGGEVPHDARFRIASLTKGVVATVVMQLAEESRLELDRPVADRLPGIVRNADRITVRQLLNHTSGLADYLDHDEFEDPLVYGKRTYRPEQLVALADGLGPRHEPGTEFTYSNAGYIVLGMLVEKVTGHGLGEEMRRRVLAPAGMTRTYLPLTDPHLYGPHATGYYLPTGADPTAPGALRPVTELNPSFAWAAYGLVSDARDVGRFYRALFGGRLVRPASLAQMRTGVDTRQAPVFPHYGLGLESAGLTCGERWGGTGSIPGYQTFAFADADGTRRMTLSVSVQRNDPEVAAMIFPGLDALNEYFCGTPYPRGPR</sequence>
<evidence type="ECO:0000256" key="2">
    <source>
        <dbReference type="SAM" id="Phobius"/>
    </source>
</evidence>
<keyword evidence="2" id="KW-0472">Membrane</keyword>
<keyword evidence="4" id="KW-0378">Hydrolase</keyword>
<evidence type="ECO:0000313" key="5">
    <source>
        <dbReference type="Proteomes" id="UP000646244"/>
    </source>
</evidence>
<name>A0A918TN91_STRCJ</name>
<organism evidence="4 5">
    <name type="scientific">Streptomyces cinnamoneus</name>
    <name type="common">Streptoverticillium cinnamoneum</name>
    <dbReference type="NCBI Taxonomy" id="53446"/>
    <lineage>
        <taxon>Bacteria</taxon>
        <taxon>Bacillati</taxon>
        <taxon>Actinomycetota</taxon>
        <taxon>Actinomycetes</taxon>
        <taxon>Kitasatosporales</taxon>
        <taxon>Streptomycetaceae</taxon>
        <taxon>Streptomyces</taxon>
        <taxon>Streptomyces cinnamoneus group</taxon>
    </lineage>
</organism>
<reference evidence="4" key="2">
    <citation type="submission" date="2020-09" db="EMBL/GenBank/DDBJ databases">
        <authorList>
            <person name="Sun Q."/>
            <person name="Ohkuma M."/>
        </authorList>
    </citation>
    <scope>NUCLEOTIDE SEQUENCE</scope>
    <source>
        <strain evidence="4">JCM 4633</strain>
    </source>
</reference>
<gene>
    <name evidence="4" type="ORF">GCM10010507_34600</name>
</gene>
<dbReference type="Pfam" id="PF00144">
    <property type="entry name" value="Beta-lactamase"/>
    <property type="match status" value="1"/>
</dbReference>
<evidence type="ECO:0000313" key="4">
    <source>
        <dbReference type="EMBL" id="GHC55240.1"/>
    </source>
</evidence>
<keyword evidence="2" id="KW-0812">Transmembrane</keyword>